<evidence type="ECO:0000313" key="2">
    <source>
        <dbReference type="EMBL" id="WPX97925.1"/>
    </source>
</evidence>
<accession>A0ABZ0UV19</accession>
<feature type="chain" id="PRO_5046763250" evidence="1">
    <location>
        <begin position="20"/>
        <end position="260"/>
    </location>
</feature>
<evidence type="ECO:0000256" key="1">
    <source>
        <dbReference type="SAM" id="SignalP"/>
    </source>
</evidence>
<name>A0ABZ0UV19_9RICK</name>
<keyword evidence="3" id="KW-1185">Reference proteome</keyword>
<organism evidence="2 3">
    <name type="scientific">Candidatus Fokinia crypta</name>
    <dbReference type="NCBI Taxonomy" id="1920990"/>
    <lineage>
        <taxon>Bacteria</taxon>
        <taxon>Pseudomonadati</taxon>
        <taxon>Pseudomonadota</taxon>
        <taxon>Alphaproteobacteria</taxon>
        <taxon>Rickettsiales</taxon>
        <taxon>Candidatus Midichloriaceae</taxon>
        <taxon>Candidatus Fokinia</taxon>
    </lineage>
</organism>
<evidence type="ECO:0000313" key="3">
    <source>
        <dbReference type="Proteomes" id="UP001325140"/>
    </source>
</evidence>
<dbReference type="RefSeq" id="WP_323721904.1">
    <property type="nucleotide sequence ID" value="NZ_CP110343.1"/>
</dbReference>
<reference evidence="2" key="1">
    <citation type="submission" date="2022-10" db="EMBL/GenBank/DDBJ databases">
        <title>Host association and intracellularity evolved multiple times independently in the Rickettsiales.</title>
        <authorList>
            <person name="Castelli M."/>
            <person name="Nardi T."/>
            <person name="Gammuto L."/>
            <person name="Bellinzona G."/>
            <person name="Sabaneyeva E."/>
            <person name="Potekhin A."/>
            <person name="Serra V."/>
            <person name="Petroni G."/>
            <person name="Sassera D."/>
        </authorList>
    </citation>
    <scope>NUCLEOTIDE SEQUENCE [LARGE SCALE GENOMIC DNA]</scope>
    <source>
        <strain evidence="2">US_Bl 11III1</strain>
    </source>
</reference>
<feature type="signal peptide" evidence="1">
    <location>
        <begin position="1"/>
        <end position="19"/>
    </location>
</feature>
<keyword evidence="1" id="KW-0732">Signal</keyword>
<sequence length="260" mass="29568">MFSGKILKFVIFFTLYSYATCFADINICVIDGEDISVKLADFIELSAKKNTLNKNKVMEKYNVVHLKSKIELKKRDDCSLFIGSENENTSVYTNKNMLYLEKLLIIKYDDSIAFNIDGLKEANILYNSEEVVDNLTLSNIQYGTVTRVTTHNALERVCKKSGEIALIMLNIPLRELQKVFRTCSLTIVDYNSSNDAAYQTLDGGTFVNNPFSRKVLSHPVYMFAKDKKLADYIMSIIKTNGSIGEYMRNMYSIELSSGTF</sequence>
<dbReference type="Proteomes" id="UP001325140">
    <property type="component" value="Chromosome"/>
</dbReference>
<protein>
    <submittedName>
        <fullName evidence="2">Uncharacterized protein</fullName>
    </submittedName>
</protein>
<gene>
    <name evidence="2" type="ORF">Fokcrypt_00449</name>
</gene>
<proteinExistence type="predicted"/>
<dbReference type="EMBL" id="CP110343">
    <property type="protein sequence ID" value="WPX97925.1"/>
    <property type="molecule type" value="Genomic_DNA"/>
</dbReference>